<keyword evidence="6" id="KW-0256">Endoplasmic reticulum</keyword>
<evidence type="ECO:0000256" key="3">
    <source>
        <dbReference type="ARBA" id="ARBA00022692"/>
    </source>
</evidence>
<name>A0A445MZM3_9BACT</name>
<evidence type="ECO:0000259" key="15">
    <source>
        <dbReference type="Pfam" id="PF01435"/>
    </source>
</evidence>
<evidence type="ECO:0000256" key="5">
    <source>
        <dbReference type="ARBA" id="ARBA00022801"/>
    </source>
</evidence>
<feature type="binding site" evidence="12">
    <location>
        <position position="352"/>
    </location>
    <ligand>
        <name>Zn(2+)</name>
        <dbReference type="ChEBI" id="CHEBI:29105"/>
        <note>catalytic</note>
    </ligand>
</feature>
<feature type="active site" evidence="11">
    <location>
        <position position="275"/>
    </location>
</feature>
<sequence>MNYYLVAILAILIGSYLLDLIVDILNVRNVKTGLPEEFEGYYDDEKYRTSQEYLKENTRFGIISNSIMTPVTVLFIIFGGFNTFDHYARSFDLGPIATGLIFSGALMFVSHIIHLPFSIYDTFVIEEKYGFNKTTPKTFVLDILKSWLLAVIIGGTILSVVLWFFEKVGEWAWLYCWIATVIFQIFIMFIAPVVIMPIFNKFTPLKEERLKEAIESYADSQGFKMKGVYTMDGSKRSTKSNAFFTGFGRFRRIVLFDTLVERHSIEELVSVLAHEMGHYKKKHILKAMLIAILTTGVMFYILSLFINNRELFEAFKMKETSIYASLFFFGFLYTPIEMIFSIFGNLMSRRHEYEADLYAVETYKNPGSMISALKKLTAENLSNLTPHPLKVFLSYSHPPVLERIKAIKGVTNSN</sequence>
<keyword evidence="5 13" id="KW-0378">Hydrolase</keyword>
<dbReference type="EC" id="3.4.24.-" evidence="17"/>
<feature type="transmembrane region" description="Helical" evidence="14">
    <location>
        <begin position="284"/>
        <end position="302"/>
    </location>
</feature>
<feature type="transmembrane region" description="Helical" evidence="14">
    <location>
        <begin position="101"/>
        <end position="125"/>
    </location>
</feature>
<evidence type="ECO:0000256" key="14">
    <source>
        <dbReference type="SAM" id="Phobius"/>
    </source>
</evidence>
<gene>
    <name evidence="17" type="ORF">PITCH_A390045</name>
</gene>
<dbReference type="Pfam" id="PF16491">
    <property type="entry name" value="Peptidase_M48_N"/>
    <property type="match status" value="1"/>
</dbReference>
<organism evidence="17">
    <name type="scientific">uncultured Desulfobacterium sp</name>
    <dbReference type="NCBI Taxonomy" id="201089"/>
    <lineage>
        <taxon>Bacteria</taxon>
        <taxon>Pseudomonadati</taxon>
        <taxon>Thermodesulfobacteriota</taxon>
        <taxon>Desulfobacteria</taxon>
        <taxon>Desulfobacterales</taxon>
        <taxon>Desulfobacteriaceae</taxon>
        <taxon>Desulfobacterium</taxon>
        <taxon>environmental samples</taxon>
    </lineage>
</organism>
<feature type="active site" description="Proton donor" evidence="11">
    <location>
        <position position="356"/>
    </location>
</feature>
<evidence type="ECO:0000256" key="6">
    <source>
        <dbReference type="ARBA" id="ARBA00022824"/>
    </source>
</evidence>
<dbReference type="CDD" id="cd07343">
    <property type="entry name" value="M48A_Zmpste24p_like"/>
    <property type="match status" value="1"/>
</dbReference>
<feature type="binding site" evidence="12">
    <location>
        <position position="278"/>
    </location>
    <ligand>
        <name>Zn(2+)</name>
        <dbReference type="ChEBI" id="CHEBI:29105"/>
        <note>catalytic</note>
    </ligand>
</feature>
<evidence type="ECO:0000256" key="4">
    <source>
        <dbReference type="ARBA" id="ARBA00022723"/>
    </source>
</evidence>
<feature type="transmembrane region" description="Helical" evidence="14">
    <location>
        <begin position="60"/>
        <end position="81"/>
    </location>
</feature>
<comment type="subcellular location">
    <subcellularLocation>
        <location evidence="1">Endoplasmic reticulum membrane</location>
        <topology evidence="1">Multi-pass membrane protein</topology>
    </subcellularLocation>
</comment>
<keyword evidence="4 12" id="KW-0479">Metal-binding</keyword>
<evidence type="ECO:0000256" key="7">
    <source>
        <dbReference type="ARBA" id="ARBA00022833"/>
    </source>
</evidence>
<evidence type="ECO:0000313" key="17">
    <source>
        <dbReference type="EMBL" id="SPD74948.1"/>
    </source>
</evidence>
<evidence type="ECO:0000256" key="11">
    <source>
        <dbReference type="PIRSR" id="PIRSR627057-1"/>
    </source>
</evidence>
<dbReference type="PANTHER" id="PTHR10120">
    <property type="entry name" value="CAAX PRENYL PROTEASE 1"/>
    <property type="match status" value="1"/>
</dbReference>
<evidence type="ECO:0000256" key="13">
    <source>
        <dbReference type="RuleBase" id="RU003983"/>
    </source>
</evidence>
<comment type="cofactor">
    <cofactor evidence="12 13">
        <name>Zn(2+)</name>
        <dbReference type="ChEBI" id="CHEBI:29105"/>
    </cofactor>
    <text evidence="12 13">Binds 1 zinc ion per subunit.</text>
</comment>
<reference evidence="17" key="1">
    <citation type="submission" date="2018-01" db="EMBL/GenBank/DDBJ databases">
        <authorList>
            <person name="Regsiter A."/>
            <person name="William W."/>
        </authorList>
    </citation>
    <scope>NUCLEOTIDE SEQUENCE</scope>
    <source>
        <strain evidence="17">TRIP AH-1</strain>
    </source>
</reference>
<feature type="domain" description="Peptidase M48" evidence="15">
    <location>
        <begin position="204"/>
        <end position="409"/>
    </location>
</feature>
<dbReference type="FunFam" id="3.30.2010.10:FF:000002">
    <property type="entry name" value="CAAX prenyl protease"/>
    <property type="match status" value="1"/>
</dbReference>
<keyword evidence="3 14" id="KW-0812">Transmembrane</keyword>
<evidence type="ECO:0000256" key="10">
    <source>
        <dbReference type="ARBA" id="ARBA00023136"/>
    </source>
</evidence>
<accession>A0A445MZM3</accession>
<evidence type="ECO:0000256" key="8">
    <source>
        <dbReference type="ARBA" id="ARBA00022989"/>
    </source>
</evidence>
<keyword evidence="7 12" id="KW-0862">Zinc</keyword>
<evidence type="ECO:0000259" key="16">
    <source>
        <dbReference type="Pfam" id="PF16491"/>
    </source>
</evidence>
<dbReference type="Pfam" id="PF01435">
    <property type="entry name" value="Peptidase_M48"/>
    <property type="match status" value="1"/>
</dbReference>
<evidence type="ECO:0000256" key="9">
    <source>
        <dbReference type="ARBA" id="ARBA00023049"/>
    </source>
</evidence>
<keyword evidence="9 13" id="KW-0482">Metalloprotease</keyword>
<feature type="transmembrane region" description="Helical" evidence="14">
    <location>
        <begin position="171"/>
        <end position="199"/>
    </location>
</feature>
<dbReference type="GO" id="GO:0004222">
    <property type="term" value="F:metalloendopeptidase activity"/>
    <property type="evidence" value="ECO:0007669"/>
    <property type="project" value="InterPro"/>
</dbReference>
<feature type="binding site" evidence="12">
    <location>
        <position position="274"/>
    </location>
    <ligand>
        <name>Zn(2+)</name>
        <dbReference type="ChEBI" id="CHEBI:29105"/>
        <note>catalytic</note>
    </ligand>
</feature>
<feature type="transmembrane region" description="Helical" evidence="14">
    <location>
        <begin position="146"/>
        <end position="165"/>
    </location>
</feature>
<keyword evidence="10 14" id="KW-0472">Membrane</keyword>
<comment type="similarity">
    <text evidence="13">Belongs to the peptidase M48 family.</text>
</comment>
<protein>
    <submittedName>
        <fullName evidence="17">Peptidase, M48 family</fullName>
        <ecNumber evidence="17">3.4.24.-</ecNumber>
    </submittedName>
</protein>
<keyword evidence="8 14" id="KW-1133">Transmembrane helix</keyword>
<evidence type="ECO:0000256" key="1">
    <source>
        <dbReference type="ARBA" id="ARBA00004477"/>
    </source>
</evidence>
<keyword evidence="2 13" id="KW-0645">Protease</keyword>
<dbReference type="InterPro" id="IPR001915">
    <property type="entry name" value="Peptidase_M48"/>
</dbReference>
<feature type="transmembrane region" description="Helical" evidence="14">
    <location>
        <begin position="322"/>
        <end position="343"/>
    </location>
</feature>
<dbReference type="GO" id="GO:0071586">
    <property type="term" value="P:CAAX-box protein processing"/>
    <property type="evidence" value="ECO:0007669"/>
    <property type="project" value="InterPro"/>
</dbReference>
<dbReference type="InterPro" id="IPR027057">
    <property type="entry name" value="CAXX_Prtase_1"/>
</dbReference>
<dbReference type="EMBL" id="OJIN01000180">
    <property type="protein sequence ID" value="SPD74948.1"/>
    <property type="molecule type" value="Genomic_DNA"/>
</dbReference>
<evidence type="ECO:0000256" key="2">
    <source>
        <dbReference type="ARBA" id="ARBA00022670"/>
    </source>
</evidence>
<feature type="transmembrane region" description="Helical" evidence="14">
    <location>
        <begin position="6"/>
        <end position="25"/>
    </location>
</feature>
<dbReference type="GO" id="GO:0046872">
    <property type="term" value="F:metal ion binding"/>
    <property type="evidence" value="ECO:0007669"/>
    <property type="project" value="UniProtKB-KW"/>
</dbReference>
<proteinExistence type="inferred from homology"/>
<evidence type="ECO:0000256" key="12">
    <source>
        <dbReference type="PIRSR" id="PIRSR627057-2"/>
    </source>
</evidence>
<feature type="domain" description="CAAX prenyl protease 1 N-terminal" evidence="16">
    <location>
        <begin position="25"/>
        <end position="201"/>
    </location>
</feature>
<dbReference type="AlphaFoldDB" id="A0A445MZM3"/>
<dbReference type="InterPro" id="IPR032456">
    <property type="entry name" value="Peptidase_M48_N"/>
</dbReference>
<dbReference type="Gene3D" id="3.30.2010.10">
    <property type="entry name" value="Metalloproteases ('zincins'), catalytic domain"/>
    <property type="match status" value="1"/>
</dbReference>